<proteinExistence type="predicted"/>
<keyword evidence="2" id="KW-1185">Reference proteome</keyword>
<dbReference type="SUPFAM" id="SSF52833">
    <property type="entry name" value="Thioredoxin-like"/>
    <property type="match status" value="1"/>
</dbReference>
<accession>A0A1C4XVR9</accession>
<evidence type="ECO:0008006" key="3">
    <source>
        <dbReference type="Google" id="ProtNLM"/>
    </source>
</evidence>
<dbReference type="CDD" id="cd02972">
    <property type="entry name" value="DsbA_family"/>
    <property type="match status" value="1"/>
</dbReference>
<gene>
    <name evidence="1" type="ORF">GA0070618_3380</name>
</gene>
<protein>
    <recommendedName>
        <fullName evidence="3">DSBA-like thioredoxin domain-containing protein</fullName>
    </recommendedName>
</protein>
<evidence type="ECO:0000313" key="2">
    <source>
        <dbReference type="Proteomes" id="UP000198253"/>
    </source>
</evidence>
<sequence length="233" mass="25039">MPGGGAGDEDRGRCRAAGAAGFAKGITVTERVTVDMWFDPTCPWAWVTSRWLLEVERVRPVDVRFHVMSLSVLNEGRELPERYQELMRSAWGPVRVCVAAEQRYGNDVLRKLYTALGTRIHLGGQRGPETIAAALADAGLDPALAEAATSTDHDDALRASHHAGMDPVGYDVGTPVIHAPGPDGKPVAFFGPVVTPAPKGEAAGRLWDGVLLVAGTPGFFELKRSRDVEPSFE</sequence>
<reference evidence="2" key="1">
    <citation type="submission" date="2016-06" db="EMBL/GenBank/DDBJ databases">
        <authorList>
            <person name="Varghese N."/>
            <person name="Submissions Spin"/>
        </authorList>
    </citation>
    <scope>NUCLEOTIDE SEQUENCE [LARGE SCALE GENOMIC DNA]</scope>
    <source>
        <strain evidence="2">DSM 43816</strain>
    </source>
</reference>
<dbReference type="Pfam" id="PF22234">
    <property type="entry name" value="Rv2466c-like"/>
    <property type="match status" value="1"/>
</dbReference>
<evidence type="ECO:0000313" key="1">
    <source>
        <dbReference type="EMBL" id="SCF12502.1"/>
    </source>
</evidence>
<dbReference type="Gene3D" id="3.40.30.10">
    <property type="entry name" value="Glutaredoxin"/>
    <property type="match status" value="1"/>
</dbReference>
<dbReference type="InterPro" id="IPR053977">
    <property type="entry name" value="Rv2466c-like"/>
</dbReference>
<organism evidence="1 2">
    <name type="scientific">Micromonospora echinospora</name>
    <name type="common">Micromonospora purpurea</name>
    <dbReference type="NCBI Taxonomy" id="1877"/>
    <lineage>
        <taxon>Bacteria</taxon>
        <taxon>Bacillati</taxon>
        <taxon>Actinomycetota</taxon>
        <taxon>Actinomycetes</taxon>
        <taxon>Micromonosporales</taxon>
        <taxon>Micromonosporaceae</taxon>
        <taxon>Micromonospora</taxon>
    </lineage>
</organism>
<dbReference type="AlphaFoldDB" id="A0A1C4XVR9"/>
<dbReference type="EMBL" id="LT607413">
    <property type="protein sequence ID" value="SCF12502.1"/>
    <property type="molecule type" value="Genomic_DNA"/>
</dbReference>
<name>A0A1C4XVR9_MICEC</name>
<dbReference type="InParanoid" id="A0A1C4XVR9"/>
<dbReference type="InterPro" id="IPR036249">
    <property type="entry name" value="Thioredoxin-like_sf"/>
</dbReference>
<dbReference type="Proteomes" id="UP000198253">
    <property type="component" value="Chromosome I"/>
</dbReference>